<dbReference type="InterPro" id="IPR032466">
    <property type="entry name" value="Metal_Hydrolase"/>
</dbReference>
<keyword evidence="1 4" id="KW-0479">Metal-binding</keyword>
<feature type="binding site" evidence="4">
    <location>
        <position position="294"/>
    </location>
    <ligand>
        <name>Zn(2+)</name>
        <dbReference type="ChEBI" id="CHEBI:29105"/>
    </ligand>
</feature>
<feature type="binding site" evidence="4">
    <location>
        <position position="90"/>
    </location>
    <ligand>
        <name>substrate</name>
    </ligand>
</feature>
<name>A0A9D1S4W8_9FIRM</name>
<dbReference type="GO" id="GO:0046872">
    <property type="term" value="F:metal ion binding"/>
    <property type="evidence" value="ECO:0007669"/>
    <property type="project" value="UniProtKB-KW"/>
</dbReference>
<comment type="caution">
    <text evidence="4">Lacks conserved residue(s) required for the propagation of feature annotation.</text>
</comment>
<protein>
    <recommendedName>
        <fullName evidence="4">5-methylthioadenosine/S-adenosylhomocysteine deaminase</fullName>
        <shortName evidence="4">MTA/SAH deaminase</shortName>
        <ecNumber evidence="4">3.5.4.28</ecNumber>
        <ecNumber evidence="4">3.5.4.31</ecNumber>
    </recommendedName>
</protein>
<feature type="binding site" evidence="4">
    <location>
        <position position="294"/>
    </location>
    <ligand>
        <name>substrate</name>
    </ligand>
</feature>
<dbReference type="Pfam" id="PF01979">
    <property type="entry name" value="Amidohydro_1"/>
    <property type="match status" value="1"/>
</dbReference>
<dbReference type="Proteomes" id="UP000824123">
    <property type="component" value="Unassembled WGS sequence"/>
</dbReference>
<evidence type="ECO:0000259" key="5">
    <source>
        <dbReference type="Pfam" id="PF01979"/>
    </source>
</evidence>
<evidence type="ECO:0000256" key="1">
    <source>
        <dbReference type="ARBA" id="ARBA00022723"/>
    </source>
</evidence>
<comment type="caution">
    <text evidence="6">The sequence shown here is derived from an EMBL/GenBank/DDBJ whole genome shotgun (WGS) entry which is preliminary data.</text>
</comment>
<comment type="function">
    <text evidence="4">Catalyzes the deamination of 5-methylthioadenosine and S-adenosyl-L-homocysteine into 5-methylthioinosine and S-inosyl-L-homocysteine, respectively. Is also able to deaminate adenosine.</text>
</comment>
<feature type="binding site" evidence="4">
    <location>
        <position position="142"/>
    </location>
    <ligand>
        <name>substrate</name>
    </ligand>
</feature>
<dbReference type="Gene3D" id="3.20.20.140">
    <property type="entry name" value="Metal-dependent hydrolases"/>
    <property type="match status" value="1"/>
</dbReference>
<evidence type="ECO:0000256" key="3">
    <source>
        <dbReference type="ARBA" id="ARBA00022833"/>
    </source>
</evidence>
<feature type="binding site" evidence="4">
    <location>
        <position position="178"/>
    </location>
    <ligand>
        <name>substrate</name>
    </ligand>
</feature>
<dbReference type="PANTHER" id="PTHR43794:SF11">
    <property type="entry name" value="AMIDOHYDROLASE-RELATED DOMAIN-CONTAINING PROTEIN"/>
    <property type="match status" value="1"/>
</dbReference>
<evidence type="ECO:0000313" key="7">
    <source>
        <dbReference type="Proteomes" id="UP000824123"/>
    </source>
</evidence>
<keyword evidence="2 4" id="KW-0378">Hydrolase</keyword>
<accession>A0A9D1S4W8</accession>
<dbReference type="EC" id="3.5.4.28" evidence="4"/>
<keyword evidence="3 4" id="KW-0862">Zinc</keyword>
<feature type="binding site" evidence="4">
    <location>
        <position position="208"/>
    </location>
    <ligand>
        <name>substrate</name>
    </ligand>
</feature>
<reference evidence="6" key="2">
    <citation type="journal article" date="2021" name="PeerJ">
        <title>Extensive microbial diversity within the chicken gut microbiome revealed by metagenomics and culture.</title>
        <authorList>
            <person name="Gilroy R."/>
            <person name="Ravi A."/>
            <person name="Getino M."/>
            <person name="Pursley I."/>
            <person name="Horton D.L."/>
            <person name="Alikhan N.F."/>
            <person name="Baker D."/>
            <person name="Gharbi K."/>
            <person name="Hall N."/>
            <person name="Watson M."/>
            <person name="Adriaenssens E.M."/>
            <person name="Foster-Nyarko E."/>
            <person name="Jarju S."/>
            <person name="Secka A."/>
            <person name="Antonio M."/>
            <person name="Oren A."/>
            <person name="Chaudhuri R.R."/>
            <person name="La Ragione R."/>
            <person name="Hildebrand F."/>
            <person name="Pallen M.J."/>
        </authorList>
    </citation>
    <scope>NUCLEOTIDE SEQUENCE</scope>
    <source>
        <strain evidence="6">ChiSxjej2B14-8506</strain>
    </source>
</reference>
<comment type="catalytic activity">
    <reaction evidence="4">
        <text>S-adenosyl-L-homocysteine + H2O + H(+) = S-inosyl-L-homocysteine + NH4(+)</text>
        <dbReference type="Rhea" id="RHEA:20716"/>
        <dbReference type="ChEBI" id="CHEBI:15377"/>
        <dbReference type="ChEBI" id="CHEBI:15378"/>
        <dbReference type="ChEBI" id="CHEBI:28938"/>
        <dbReference type="ChEBI" id="CHEBI:57856"/>
        <dbReference type="ChEBI" id="CHEBI:57985"/>
        <dbReference type="EC" id="3.5.4.28"/>
    </reaction>
</comment>
<dbReference type="SUPFAM" id="SSF51556">
    <property type="entry name" value="Metallo-dependent hydrolases"/>
    <property type="match status" value="1"/>
</dbReference>
<sequence>MKTLIDNARLWDGAQAVEAACIHVDGAFITYAGPRADAPRFSADVTIDARGGIALPGLVNAHTHLPMTMVRGVGTDLPLMDWLHMIWPLEDKLTPDMMRLGTQMSALEALRTGTTCFADAYMMSDVIARTVDEAGMRLNVCRMMTGDVTPEKLAEQKALFEEFNGAGDGRIRVYIGLHAEYTSEERLARELAGLAARLGTGLHVHVSETRSEVEECRARRGGRSPVEYLCDVGAFDVPALAAHCVWVDDNDIDILAAKRVTAVHNPVSNLKLASGIAPVERMCARGVNVALGTDGASSNNSMDMFEELKLAAILQKGATYSATAMPATRALQISSQNGARALGYGDVGLLRPGYRADIALLGVDNPAHTAARDIPGALVYATSGADVRMTMVDGQVLYMDGEFKTLDQERIRAEYAAAVDALLGK</sequence>
<gene>
    <name evidence="4" type="primary">mtaD</name>
    <name evidence="6" type="ORF">IAC59_09075</name>
</gene>
<dbReference type="InterPro" id="IPR011059">
    <property type="entry name" value="Metal-dep_hydrolase_composite"/>
</dbReference>
<dbReference type="EC" id="3.5.4.31" evidence="4"/>
<dbReference type="GO" id="GO:0050270">
    <property type="term" value="F:S-adenosylhomocysteine deaminase activity"/>
    <property type="evidence" value="ECO:0007669"/>
    <property type="project" value="UniProtKB-UniRule"/>
</dbReference>
<proteinExistence type="inferred from homology"/>
<organism evidence="6 7">
    <name type="scientific">Candidatus Fimadaptatus faecigallinarum</name>
    <dbReference type="NCBI Taxonomy" id="2840814"/>
    <lineage>
        <taxon>Bacteria</taxon>
        <taxon>Bacillati</taxon>
        <taxon>Bacillota</taxon>
        <taxon>Clostridia</taxon>
        <taxon>Eubacteriales</taxon>
        <taxon>Candidatus Fimadaptatus</taxon>
    </lineage>
</organism>
<feature type="binding site" evidence="4">
    <location>
        <position position="64"/>
    </location>
    <ligand>
        <name>Zn(2+)</name>
        <dbReference type="ChEBI" id="CHEBI:29105"/>
    </ligand>
</feature>
<dbReference type="AlphaFoldDB" id="A0A9D1S4W8"/>
<dbReference type="Gene3D" id="2.30.40.10">
    <property type="entry name" value="Urease, subunit C, domain 1"/>
    <property type="match status" value="1"/>
</dbReference>
<dbReference type="InterPro" id="IPR023512">
    <property type="entry name" value="Deaminase_MtaD/DadD"/>
</dbReference>
<evidence type="ECO:0000313" key="6">
    <source>
        <dbReference type="EMBL" id="HIU47389.1"/>
    </source>
</evidence>
<dbReference type="InterPro" id="IPR050287">
    <property type="entry name" value="MTA/SAH_deaminase"/>
</dbReference>
<feature type="binding site" evidence="4">
    <location>
        <position position="62"/>
    </location>
    <ligand>
        <name>Zn(2+)</name>
        <dbReference type="ChEBI" id="CHEBI:29105"/>
    </ligand>
</feature>
<dbReference type="CDD" id="cd01298">
    <property type="entry name" value="ATZ_TRZ_like"/>
    <property type="match status" value="1"/>
</dbReference>
<dbReference type="SUPFAM" id="SSF51338">
    <property type="entry name" value="Composite domain of metallo-dependent hydrolases"/>
    <property type="match status" value="1"/>
</dbReference>
<comment type="cofactor">
    <cofactor evidence="4">
        <name>Zn(2+)</name>
        <dbReference type="ChEBI" id="CHEBI:29105"/>
    </cofactor>
    <text evidence="4">Binds 1 zinc ion per subunit.</text>
</comment>
<reference evidence="6" key="1">
    <citation type="submission" date="2020-10" db="EMBL/GenBank/DDBJ databases">
        <authorList>
            <person name="Gilroy R."/>
        </authorList>
    </citation>
    <scope>NUCLEOTIDE SEQUENCE</scope>
    <source>
        <strain evidence="6">ChiSxjej2B14-8506</strain>
    </source>
</reference>
<dbReference type="PANTHER" id="PTHR43794">
    <property type="entry name" value="AMINOHYDROLASE SSNA-RELATED"/>
    <property type="match status" value="1"/>
</dbReference>
<evidence type="ECO:0000256" key="2">
    <source>
        <dbReference type="ARBA" id="ARBA00022801"/>
    </source>
</evidence>
<feature type="binding site" evidence="4">
    <location>
        <position position="205"/>
    </location>
    <ligand>
        <name>Zn(2+)</name>
        <dbReference type="ChEBI" id="CHEBI:29105"/>
    </ligand>
</feature>
<comment type="similarity">
    <text evidence="4">Belongs to the metallo-dependent hydrolases superfamily. MTA/SAH deaminase family.</text>
</comment>
<dbReference type="InterPro" id="IPR006680">
    <property type="entry name" value="Amidohydro-rel"/>
</dbReference>
<dbReference type="HAMAP" id="MF_01281">
    <property type="entry name" value="MTA_SAH_deamin"/>
    <property type="match status" value="1"/>
</dbReference>
<feature type="domain" description="Amidohydrolase-related" evidence="5">
    <location>
        <begin position="53"/>
        <end position="396"/>
    </location>
</feature>
<comment type="catalytic activity">
    <reaction evidence="4">
        <text>S-methyl-5'-thioadenosine + H2O + H(+) = S-methyl-5'-thioinosine + NH4(+)</text>
        <dbReference type="Rhea" id="RHEA:25025"/>
        <dbReference type="ChEBI" id="CHEBI:15377"/>
        <dbReference type="ChEBI" id="CHEBI:15378"/>
        <dbReference type="ChEBI" id="CHEBI:17509"/>
        <dbReference type="ChEBI" id="CHEBI:28938"/>
        <dbReference type="ChEBI" id="CHEBI:48595"/>
        <dbReference type="EC" id="3.5.4.31"/>
    </reaction>
</comment>
<dbReference type="EMBL" id="DVNK01000053">
    <property type="protein sequence ID" value="HIU47389.1"/>
    <property type="molecule type" value="Genomic_DNA"/>
</dbReference>
<dbReference type="FunFam" id="3.20.20.140:FF:000014">
    <property type="entry name" value="5-methylthioadenosine/S-adenosylhomocysteine deaminase"/>
    <property type="match status" value="1"/>
</dbReference>
<dbReference type="GO" id="GO:0090614">
    <property type="term" value="F:5'-methylthioadenosine deaminase activity"/>
    <property type="evidence" value="ECO:0007669"/>
    <property type="project" value="UniProtKB-UniRule"/>
</dbReference>
<evidence type="ECO:0000256" key="4">
    <source>
        <dbReference type="HAMAP-Rule" id="MF_01281"/>
    </source>
</evidence>